<gene>
    <name evidence="4" type="primary">TPHA0G02080</name>
    <name evidence="4" type="ordered locus">TPHA_0G02080</name>
</gene>
<sequence length="469" mass="54023">MGNVPGKLEDENRANDVNVGPATLPRTISDTSDNSRSRRGNTSSLVNGFLRSNERNDKDGKMKTLRQRELQKEQQAKELVINYKSSVDGGYLAPFGCYSFDKLDYNAKTVKTLIKRRQLAPFYTPLQDYDASWTDEELIKIVDGLPLHSVFEENLEEFEGIPTGDLYSEQFDHLINNESGTMSKRERKKMHNLIFKARLYKKRIIWQEIQNNIFLEKKLYNKNILKKNNGTSKLDQYLPSDELKLQLYRNGKECPICFLYYPNNLNCSKCCQQPICTECFVQIKRSHPHFPHDEDDKEEEDKDPQLLTSEPAKCPYCASENFTITYKPLKDNECGYHSIPLIKFKKGSTNNKYDLTDEEDLSSVSKTDSGTDLTSNIALTSQDPLGRQQTYEITSDTIRPNWEERLKKEISKLERRSANATAIHVSNRLIQGSNGNNQESQNNLNDLEQQMIEQAIKLSLKENSPKKKK</sequence>
<dbReference type="InterPro" id="IPR039301">
    <property type="entry name" value="Sip5/DA2"/>
</dbReference>
<dbReference type="OMA" id="ISEPANC"/>
<dbReference type="AlphaFoldDB" id="G8BVW6"/>
<dbReference type="eggNOG" id="KOG2789">
    <property type="taxonomic scope" value="Eukaryota"/>
</dbReference>
<dbReference type="PANTHER" id="PTHR31315">
    <property type="entry name" value="PROTEIN SIP5"/>
    <property type="match status" value="1"/>
</dbReference>
<evidence type="ECO:0000256" key="3">
    <source>
        <dbReference type="SAM" id="MobiDB-lite"/>
    </source>
</evidence>
<feature type="compositionally biased region" description="Basic and acidic residues" evidence="3">
    <location>
        <begin position="52"/>
        <end position="62"/>
    </location>
</feature>
<accession>G8BVW6</accession>
<protein>
    <recommendedName>
        <fullName evidence="6">Protein SIP5</fullName>
    </recommendedName>
</protein>
<comment type="similarity">
    <text evidence="1">Belongs to the SIP5 family.</text>
</comment>
<dbReference type="HOGENOM" id="CLU_009068_2_0_1"/>
<evidence type="ECO:0008006" key="6">
    <source>
        <dbReference type="Google" id="ProtNLM"/>
    </source>
</evidence>
<dbReference type="GO" id="GO:0042149">
    <property type="term" value="P:cellular response to glucose starvation"/>
    <property type="evidence" value="ECO:0007669"/>
    <property type="project" value="EnsemblFungi"/>
</dbReference>
<evidence type="ECO:0000313" key="4">
    <source>
        <dbReference type="EMBL" id="CCE64044.1"/>
    </source>
</evidence>
<evidence type="ECO:0000256" key="2">
    <source>
        <dbReference type="SAM" id="Coils"/>
    </source>
</evidence>
<organism evidence="4 5">
    <name type="scientific">Tetrapisispora phaffii (strain ATCC 24235 / CBS 4417 / NBRC 1672 / NRRL Y-8282 / UCD 70-5)</name>
    <name type="common">Yeast</name>
    <name type="synonym">Fabospora phaffii</name>
    <dbReference type="NCBI Taxonomy" id="1071381"/>
    <lineage>
        <taxon>Eukaryota</taxon>
        <taxon>Fungi</taxon>
        <taxon>Dikarya</taxon>
        <taxon>Ascomycota</taxon>
        <taxon>Saccharomycotina</taxon>
        <taxon>Saccharomycetes</taxon>
        <taxon>Saccharomycetales</taxon>
        <taxon>Saccharomycetaceae</taxon>
        <taxon>Tetrapisispora</taxon>
    </lineage>
</organism>
<reference evidence="4 5" key="1">
    <citation type="journal article" date="2011" name="Proc. Natl. Acad. Sci. U.S.A.">
        <title>Evolutionary erosion of yeast sex chromosomes by mating-type switching accidents.</title>
        <authorList>
            <person name="Gordon J.L."/>
            <person name="Armisen D."/>
            <person name="Proux-Wera E."/>
            <person name="Oheigeartaigh S.S."/>
            <person name="Byrne K.P."/>
            <person name="Wolfe K.H."/>
        </authorList>
    </citation>
    <scope>NUCLEOTIDE SEQUENCE [LARGE SCALE GENOMIC DNA]</scope>
    <source>
        <strain evidence="5">ATCC 24235 / CBS 4417 / NBRC 1672 / NRRL Y-8282 / UCD 70-5</strain>
    </source>
</reference>
<dbReference type="OrthoDB" id="21471at2759"/>
<dbReference type="Proteomes" id="UP000005666">
    <property type="component" value="Chromosome 7"/>
</dbReference>
<evidence type="ECO:0000313" key="5">
    <source>
        <dbReference type="Proteomes" id="UP000005666"/>
    </source>
</evidence>
<dbReference type="KEGG" id="tpf:TPHA_0G02080"/>
<name>G8BVW6_TETPH</name>
<evidence type="ECO:0000256" key="1">
    <source>
        <dbReference type="ARBA" id="ARBA00010402"/>
    </source>
</evidence>
<proteinExistence type="inferred from homology"/>
<dbReference type="EMBL" id="HE612862">
    <property type="protein sequence ID" value="CCE64044.1"/>
    <property type="molecule type" value="Genomic_DNA"/>
</dbReference>
<keyword evidence="2" id="KW-0175">Coiled coil</keyword>
<dbReference type="GO" id="GO:0005737">
    <property type="term" value="C:cytoplasm"/>
    <property type="evidence" value="ECO:0007669"/>
    <property type="project" value="TreeGrafter"/>
</dbReference>
<dbReference type="GeneID" id="11535830"/>
<dbReference type="STRING" id="1071381.G8BVW6"/>
<dbReference type="CDD" id="cd24139">
    <property type="entry name" value="SIP5-like"/>
    <property type="match status" value="1"/>
</dbReference>
<feature type="region of interest" description="Disordered" evidence="3">
    <location>
        <begin position="1"/>
        <end position="62"/>
    </location>
</feature>
<dbReference type="RefSeq" id="XP_003686478.1">
    <property type="nucleotide sequence ID" value="XM_003686430.1"/>
</dbReference>
<dbReference type="PANTHER" id="PTHR31315:SF1">
    <property type="entry name" value="PROTEIN SIP5"/>
    <property type="match status" value="1"/>
</dbReference>
<keyword evidence="5" id="KW-1185">Reference proteome</keyword>
<feature type="compositionally biased region" description="Polar residues" evidence="3">
    <location>
        <begin position="26"/>
        <end position="46"/>
    </location>
</feature>
<feature type="coiled-coil region" evidence="2">
    <location>
        <begin position="403"/>
        <end position="457"/>
    </location>
</feature>